<dbReference type="EMBL" id="JBHFEH010000032">
    <property type="protein sequence ID" value="KAL2051723.1"/>
    <property type="molecule type" value="Genomic_DNA"/>
</dbReference>
<dbReference type="PANTHER" id="PTHR24416:SF611">
    <property type="entry name" value="TYROSINE-PROTEIN KINASE TRANSMEMBRANE RECEPTOR ROR"/>
    <property type="match status" value="1"/>
</dbReference>
<dbReference type="Gene3D" id="1.10.510.10">
    <property type="entry name" value="Transferase(Phosphotransferase) domain 1"/>
    <property type="match status" value="1"/>
</dbReference>
<dbReference type="SUPFAM" id="SSF56112">
    <property type="entry name" value="Protein kinase-like (PK-like)"/>
    <property type="match status" value="1"/>
</dbReference>
<dbReference type="InterPro" id="IPR001245">
    <property type="entry name" value="Ser-Thr/Tyr_kinase_cat_dom"/>
</dbReference>
<evidence type="ECO:0000259" key="1">
    <source>
        <dbReference type="PROSITE" id="PS50011"/>
    </source>
</evidence>
<evidence type="ECO:0000313" key="2">
    <source>
        <dbReference type="EMBL" id="KAL2051723.1"/>
    </source>
</evidence>
<name>A0ABR4B2V0_9LECA</name>
<gene>
    <name evidence="2" type="ORF">ABVK25_007879</name>
</gene>
<comment type="caution">
    <text evidence="2">The sequence shown here is derived from an EMBL/GenBank/DDBJ whole genome shotgun (WGS) entry which is preliminary data.</text>
</comment>
<dbReference type="Pfam" id="PF07714">
    <property type="entry name" value="PK_Tyr_Ser-Thr"/>
    <property type="match status" value="1"/>
</dbReference>
<dbReference type="PROSITE" id="PS50011">
    <property type="entry name" value="PROTEIN_KINASE_DOM"/>
    <property type="match status" value="1"/>
</dbReference>
<reference evidence="2 3" key="1">
    <citation type="submission" date="2024-09" db="EMBL/GenBank/DDBJ databases">
        <title>Rethinking Asexuality: The Enigmatic Case of Functional Sexual Genes in Lepraria (Stereocaulaceae).</title>
        <authorList>
            <person name="Doellman M."/>
            <person name="Sun Y."/>
            <person name="Barcenas-Pena A."/>
            <person name="Lumbsch H.T."/>
            <person name="Grewe F."/>
        </authorList>
    </citation>
    <scope>NUCLEOTIDE SEQUENCE [LARGE SCALE GENOMIC DNA]</scope>
    <source>
        <strain evidence="2 3">Grewe 0041</strain>
    </source>
</reference>
<feature type="domain" description="Protein kinase" evidence="1">
    <location>
        <begin position="1"/>
        <end position="157"/>
    </location>
</feature>
<dbReference type="Proteomes" id="UP001590951">
    <property type="component" value="Unassembled WGS sequence"/>
</dbReference>
<dbReference type="InterPro" id="IPR008271">
    <property type="entry name" value="Ser/Thr_kinase_AS"/>
</dbReference>
<proteinExistence type="predicted"/>
<dbReference type="PANTHER" id="PTHR24416">
    <property type="entry name" value="TYROSINE-PROTEIN KINASE RECEPTOR"/>
    <property type="match status" value="1"/>
</dbReference>
<keyword evidence="3" id="KW-1185">Reference proteome</keyword>
<organism evidence="2 3">
    <name type="scientific">Lepraria finkii</name>
    <dbReference type="NCBI Taxonomy" id="1340010"/>
    <lineage>
        <taxon>Eukaryota</taxon>
        <taxon>Fungi</taxon>
        <taxon>Dikarya</taxon>
        <taxon>Ascomycota</taxon>
        <taxon>Pezizomycotina</taxon>
        <taxon>Lecanoromycetes</taxon>
        <taxon>OSLEUM clade</taxon>
        <taxon>Lecanoromycetidae</taxon>
        <taxon>Lecanorales</taxon>
        <taxon>Lecanorineae</taxon>
        <taxon>Stereocaulaceae</taxon>
        <taxon>Lepraria</taxon>
    </lineage>
</organism>
<dbReference type="InterPro" id="IPR011009">
    <property type="entry name" value="Kinase-like_dom_sf"/>
</dbReference>
<evidence type="ECO:0000313" key="3">
    <source>
        <dbReference type="Proteomes" id="UP001590951"/>
    </source>
</evidence>
<sequence>MPENCLDEVTGEIFAKDTIVALKRAVVPPDTKSVQDGLSRRINLLYTEVLTMRHPPLMAHPNIVKLLGISFEVEGHESDRSVIPILVPECAELGNLAEVLETAKREDRPLSFDQKLAFCLDVAHGLEALHACDIVHGDVKCENVLVFEMEATEGSEH</sequence>
<feature type="non-terminal residue" evidence="2">
    <location>
        <position position="157"/>
    </location>
</feature>
<accession>A0ABR4B2V0</accession>
<dbReference type="PROSITE" id="PS00108">
    <property type="entry name" value="PROTEIN_KINASE_ST"/>
    <property type="match status" value="1"/>
</dbReference>
<protein>
    <recommendedName>
        <fullName evidence="1">Protein kinase domain-containing protein</fullName>
    </recommendedName>
</protein>
<dbReference type="InterPro" id="IPR000719">
    <property type="entry name" value="Prot_kinase_dom"/>
</dbReference>
<dbReference type="InterPro" id="IPR050122">
    <property type="entry name" value="RTK"/>
</dbReference>